<evidence type="ECO:0000313" key="3">
    <source>
        <dbReference type="Proteomes" id="UP000033774"/>
    </source>
</evidence>
<keyword evidence="1" id="KW-1133">Transmembrane helix</keyword>
<keyword evidence="1" id="KW-0472">Membrane</keyword>
<dbReference type="Proteomes" id="UP000033774">
    <property type="component" value="Unassembled WGS sequence"/>
</dbReference>
<dbReference type="RefSeq" id="WP_045777505.1">
    <property type="nucleotide sequence ID" value="NZ_LAJY01000881.1"/>
</dbReference>
<feature type="transmembrane region" description="Helical" evidence="1">
    <location>
        <begin position="76"/>
        <end position="96"/>
    </location>
</feature>
<protein>
    <submittedName>
        <fullName evidence="2">Uncharacterized protein</fullName>
    </submittedName>
</protein>
<gene>
    <name evidence="2" type="ORF">VZ95_20475</name>
</gene>
<reference evidence="2 3" key="1">
    <citation type="submission" date="2015-03" db="EMBL/GenBank/DDBJ databases">
        <title>Draft genome sequence of Elstera litoralis.</title>
        <authorList>
            <person name="Rahalkar M.C."/>
            <person name="Dhakephalkar P.K."/>
            <person name="Pore S.D."/>
            <person name="Arora P."/>
            <person name="Kapse N.G."/>
            <person name="Pandit P.S."/>
        </authorList>
    </citation>
    <scope>NUCLEOTIDE SEQUENCE [LARGE SCALE GENOMIC DNA]</scope>
    <source>
        <strain evidence="2 3">Dia-1</strain>
    </source>
</reference>
<keyword evidence="1" id="KW-0812">Transmembrane</keyword>
<organism evidence="2 3">
    <name type="scientific">Elstera litoralis</name>
    <dbReference type="NCBI Taxonomy" id="552518"/>
    <lineage>
        <taxon>Bacteria</taxon>
        <taxon>Pseudomonadati</taxon>
        <taxon>Pseudomonadota</taxon>
        <taxon>Alphaproteobacteria</taxon>
        <taxon>Rhodospirillales</taxon>
        <taxon>Rhodospirillaceae</taxon>
        <taxon>Elstera</taxon>
    </lineage>
</organism>
<dbReference type="AlphaFoldDB" id="A0A0F3IK04"/>
<name>A0A0F3IK04_9PROT</name>
<accession>A0A0F3IK04</accession>
<sequence>REKAAMPADDPNALLLYRLAEQEKALKEALAEIKEFKKDQKSESKLLRDELSKDISDKFSSQDKRIGDLHIHVNRWGTIIPLLLFAFGVIGGWKIYSDSEKITQNWLNKDGKIFVSNFCK</sequence>
<feature type="non-terminal residue" evidence="2">
    <location>
        <position position="1"/>
    </location>
</feature>
<dbReference type="EMBL" id="LAJY01000881">
    <property type="protein sequence ID" value="KJV06858.1"/>
    <property type="molecule type" value="Genomic_DNA"/>
</dbReference>
<keyword evidence="3" id="KW-1185">Reference proteome</keyword>
<proteinExistence type="predicted"/>
<evidence type="ECO:0000256" key="1">
    <source>
        <dbReference type="SAM" id="Phobius"/>
    </source>
</evidence>
<evidence type="ECO:0000313" key="2">
    <source>
        <dbReference type="EMBL" id="KJV06858.1"/>
    </source>
</evidence>
<comment type="caution">
    <text evidence="2">The sequence shown here is derived from an EMBL/GenBank/DDBJ whole genome shotgun (WGS) entry which is preliminary data.</text>
</comment>